<reference evidence="1 2" key="1">
    <citation type="submission" date="2021-06" db="EMBL/GenBank/DDBJ databases">
        <authorList>
            <person name="Palmer J.M."/>
        </authorList>
    </citation>
    <scope>NUCLEOTIDE SEQUENCE [LARGE SCALE GENOMIC DNA]</scope>
    <source>
        <strain evidence="2">if_2019</strain>
        <tissue evidence="1">Muscle</tissue>
    </source>
</reference>
<comment type="caution">
    <text evidence="1">The sequence shown here is derived from an EMBL/GenBank/DDBJ whole genome shotgun (WGS) entry which is preliminary data.</text>
</comment>
<evidence type="ECO:0000313" key="1">
    <source>
        <dbReference type="EMBL" id="MEQ2255001.1"/>
    </source>
</evidence>
<dbReference type="EMBL" id="JAHRIQ010104913">
    <property type="protein sequence ID" value="MEQ2255001.1"/>
    <property type="molecule type" value="Genomic_DNA"/>
</dbReference>
<organism evidence="1 2">
    <name type="scientific">Ilyodon furcidens</name>
    <name type="common">goldbreast splitfin</name>
    <dbReference type="NCBI Taxonomy" id="33524"/>
    <lineage>
        <taxon>Eukaryota</taxon>
        <taxon>Metazoa</taxon>
        <taxon>Chordata</taxon>
        <taxon>Craniata</taxon>
        <taxon>Vertebrata</taxon>
        <taxon>Euteleostomi</taxon>
        <taxon>Actinopterygii</taxon>
        <taxon>Neopterygii</taxon>
        <taxon>Teleostei</taxon>
        <taxon>Neoteleostei</taxon>
        <taxon>Acanthomorphata</taxon>
        <taxon>Ovalentaria</taxon>
        <taxon>Atherinomorphae</taxon>
        <taxon>Cyprinodontiformes</taxon>
        <taxon>Goodeidae</taxon>
        <taxon>Ilyodon</taxon>
    </lineage>
</organism>
<name>A0ABV0VCH9_9TELE</name>
<proteinExistence type="predicted"/>
<dbReference type="Proteomes" id="UP001482620">
    <property type="component" value="Unassembled WGS sequence"/>
</dbReference>
<protein>
    <submittedName>
        <fullName evidence="1">Uncharacterized protein</fullName>
    </submittedName>
</protein>
<keyword evidence="2" id="KW-1185">Reference proteome</keyword>
<accession>A0ABV0VCH9</accession>
<sequence>MALRKIFYLNRCVSTNLEELQRCTTQKLPLCHAGMPNNRAPVAKRQPAARSSKPLAWLFYGTARCTTVRPCHKMTFGTTHWSFSIWFAADSVVPQ</sequence>
<evidence type="ECO:0000313" key="2">
    <source>
        <dbReference type="Proteomes" id="UP001482620"/>
    </source>
</evidence>
<gene>
    <name evidence="1" type="ORF">ILYODFUR_009304</name>
</gene>